<name>A0ABU1YWB6_ROSSA</name>
<gene>
    <name evidence="1" type="ORF">J2X20_005827</name>
</gene>
<dbReference type="Proteomes" id="UP001180453">
    <property type="component" value="Unassembled WGS sequence"/>
</dbReference>
<evidence type="ECO:0000313" key="1">
    <source>
        <dbReference type="EMBL" id="MDR7273142.1"/>
    </source>
</evidence>
<dbReference type="EMBL" id="JAVDXU010000008">
    <property type="protein sequence ID" value="MDR7273142.1"/>
    <property type="molecule type" value="Genomic_DNA"/>
</dbReference>
<organism evidence="1 2">
    <name type="scientific">Roseateles saccharophilus</name>
    <name type="common">Pseudomonas saccharophila</name>
    <dbReference type="NCBI Taxonomy" id="304"/>
    <lineage>
        <taxon>Bacteria</taxon>
        <taxon>Pseudomonadati</taxon>
        <taxon>Pseudomonadota</taxon>
        <taxon>Betaproteobacteria</taxon>
        <taxon>Burkholderiales</taxon>
        <taxon>Sphaerotilaceae</taxon>
        <taxon>Roseateles</taxon>
    </lineage>
</organism>
<dbReference type="RefSeq" id="WP_310273187.1">
    <property type="nucleotide sequence ID" value="NZ_JAVDXU010000008.1"/>
</dbReference>
<comment type="caution">
    <text evidence="1">The sequence shown here is derived from an EMBL/GenBank/DDBJ whole genome shotgun (WGS) entry which is preliminary data.</text>
</comment>
<proteinExistence type="predicted"/>
<keyword evidence="2" id="KW-1185">Reference proteome</keyword>
<protein>
    <submittedName>
        <fullName evidence="1">Uncharacterized protein</fullName>
    </submittedName>
</protein>
<evidence type="ECO:0000313" key="2">
    <source>
        <dbReference type="Proteomes" id="UP001180453"/>
    </source>
</evidence>
<reference evidence="1 2" key="1">
    <citation type="submission" date="2023-07" db="EMBL/GenBank/DDBJ databases">
        <title>Sorghum-associated microbial communities from plants grown in Nebraska, USA.</title>
        <authorList>
            <person name="Schachtman D."/>
        </authorList>
    </citation>
    <scope>NUCLEOTIDE SEQUENCE [LARGE SCALE GENOMIC DNA]</scope>
    <source>
        <strain evidence="1 2">BE314</strain>
    </source>
</reference>
<accession>A0ABU1YWB6</accession>
<sequence>MQSKRFDERFVLEAELPTVDYTDKVDEIRLATLSRIPTGVSVWLRPIPVQQVHPGLRGMGSRRIRLNVMVADPEAAGAPERVRSAMHMDDDAELPF</sequence>